<evidence type="ECO:0000256" key="2">
    <source>
        <dbReference type="ARBA" id="ARBA00022448"/>
    </source>
</evidence>
<feature type="transmembrane region" description="Helical" evidence="20">
    <location>
        <begin position="431"/>
        <end position="455"/>
    </location>
</feature>
<feature type="transmembrane region" description="Helical" evidence="20">
    <location>
        <begin position="475"/>
        <end position="499"/>
    </location>
</feature>
<dbReference type="GO" id="GO:0007166">
    <property type="term" value="P:cell surface receptor signaling pathway"/>
    <property type="evidence" value="ECO:0007669"/>
    <property type="project" value="InterPro"/>
</dbReference>
<evidence type="ECO:0000256" key="16">
    <source>
        <dbReference type="ARBA" id="ARBA00023286"/>
    </source>
</evidence>
<name>A0A813P5Z6_9BILA</name>
<dbReference type="Pfam" id="PF01825">
    <property type="entry name" value="GPS"/>
    <property type="match status" value="1"/>
</dbReference>
<evidence type="ECO:0000313" key="25">
    <source>
        <dbReference type="Proteomes" id="UP000663870"/>
    </source>
</evidence>
<dbReference type="AlphaFoldDB" id="A0A813P5Z6"/>
<keyword evidence="25" id="KW-1185">Reference proteome</keyword>
<dbReference type="Gene3D" id="1.20.1070.10">
    <property type="entry name" value="Rhodopsin 7-helix transmembrane proteins"/>
    <property type="match status" value="1"/>
</dbReference>
<evidence type="ECO:0000256" key="17">
    <source>
        <dbReference type="ARBA" id="ARBA00023303"/>
    </source>
</evidence>
<feature type="transmembrane region" description="Helical" evidence="20">
    <location>
        <begin position="639"/>
        <end position="662"/>
    </location>
</feature>
<dbReference type="GO" id="GO:0045211">
    <property type="term" value="C:postsynaptic membrane"/>
    <property type="evidence" value="ECO:0007669"/>
    <property type="project" value="UniProtKB-SubCell"/>
</dbReference>
<evidence type="ECO:0000259" key="21">
    <source>
        <dbReference type="PROSITE" id="PS50261"/>
    </source>
</evidence>
<dbReference type="EMBL" id="CAJNOL010000110">
    <property type="protein sequence ID" value="CAF0853652.1"/>
    <property type="molecule type" value="Genomic_DNA"/>
</dbReference>
<dbReference type="PRINTS" id="PR00253">
    <property type="entry name" value="GABAARECEPTR"/>
</dbReference>
<dbReference type="EMBL" id="CAJNOH010000013">
    <property type="protein sequence ID" value="CAF0750378.1"/>
    <property type="molecule type" value="Genomic_DNA"/>
</dbReference>
<feature type="transmembrane region" description="Helical" evidence="20">
    <location>
        <begin position="397"/>
        <end position="419"/>
    </location>
</feature>
<feature type="transmembrane region" description="Helical" evidence="20">
    <location>
        <begin position="915"/>
        <end position="936"/>
    </location>
</feature>
<organism evidence="22 24">
    <name type="scientific">Rotaria sordida</name>
    <dbReference type="NCBI Taxonomy" id="392033"/>
    <lineage>
        <taxon>Eukaryota</taxon>
        <taxon>Metazoa</taxon>
        <taxon>Spiralia</taxon>
        <taxon>Gnathifera</taxon>
        <taxon>Rotifera</taxon>
        <taxon>Eurotatoria</taxon>
        <taxon>Bdelloidea</taxon>
        <taxon>Philodinida</taxon>
        <taxon>Philodinidae</taxon>
        <taxon>Rotaria</taxon>
    </lineage>
</organism>
<evidence type="ECO:0000256" key="12">
    <source>
        <dbReference type="ARBA" id="ARBA00023173"/>
    </source>
</evidence>
<dbReference type="FunFam" id="2.70.170.10:FF:000021">
    <property type="entry name" value="Gamma-aminobutyric acid receptor isoform 3b"/>
    <property type="match status" value="1"/>
</dbReference>
<dbReference type="PRINTS" id="PR00252">
    <property type="entry name" value="NRIONCHANNEL"/>
</dbReference>
<dbReference type="GO" id="GO:0005254">
    <property type="term" value="F:chloride channel activity"/>
    <property type="evidence" value="ECO:0007669"/>
    <property type="project" value="UniProtKB-KW"/>
</dbReference>
<dbReference type="InterPro" id="IPR017981">
    <property type="entry name" value="GPCR_2-like_7TM"/>
</dbReference>
<comment type="caution">
    <text evidence="20">Lacks conserved residue(s) required for the propagation of feature annotation.</text>
</comment>
<keyword evidence="4 20" id="KW-0812">Transmembrane</keyword>
<dbReference type="InterPro" id="IPR000203">
    <property type="entry name" value="GPS"/>
</dbReference>
<evidence type="ECO:0000256" key="15">
    <source>
        <dbReference type="ARBA" id="ARBA00023257"/>
    </source>
</evidence>
<evidence type="ECO:0000313" key="22">
    <source>
        <dbReference type="EMBL" id="CAF0750378.1"/>
    </source>
</evidence>
<dbReference type="Gene3D" id="2.60.220.50">
    <property type="match status" value="1"/>
</dbReference>
<keyword evidence="7" id="KW-0770">Synapse</keyword>
<keyword evidence="9 20" id="KW-0472">Membrane</keyword>
<dbReference type="Proteomes" id="UP000663854">
    <property type="component" value="Unassembled WGS sequence"/>
</dbReference>
<evidence type="ECO:0000256" key="1">
    <source>
        <dbReference type="ARBA" id="ARBA00010180"/>
    </source>
</evidence>
<dbReference type="PANTHER" id="PTHR18945">
    <property type="entry name" value="NEUROTRANSMITTER GATED ION CHANNEL"/>
    <property type="match status" value="1"/>
</dbReference>
<keyword evidence="13" id="KW-0325">Glycoprotein</keyword>
<evidence type="ECO:0000256" key="9">
    <source>
        <dbReference type="ARBA" id="ARBA00023136"/>
    </source>
</evidence>
<dbReference type="InterPro" id="IPR046338">
    <property type="entry name" value="GAIN_dom_sf"/>
</dbReference>
<keyword evidence="15" id="KW-0628">Postsynaptic cell membrane</keyword>
<proteinExistence type="inferred from homology"/>
<dbReference type="InterPro" id="IPR036734">
    <property type="entry name" value="Neur_chan_lig-bd_sf"/>
</dbReference>
<dbReference type="Gene3D" id="1.20.58.390">
    <property type="entry name" value="Neurotransmitter-gated ion-channel transmembrane domain"/>
    <property type="match status" value="1"/>
</dbReference>
<dbReference type="InterPro" id="IPR038050">
    <property type="entry name" value="Neuro_actylchol_rec"/>
</dbReference>
<protein>
    <recommendedName>
        <fullName evidence="19">Gamma-aminobutyric acid receptor subunit beta</fullName>
    </recommendedName>
</protein>
<feature type="transmembrane region" description="Helical" evidence="20">
    <location>
        <begin position="555"/>
        <end position="578"/>
    </location>
</feature>
<evidence type="ECO:0000256" key="7">
    <source>
        <dbReference type="ARBA" id="ARBA00023018"/>
    </source>
</evidence>
<evidence type="ECO:0000256" key="3">
    <source>
        <dbReference type="ARBA" id="ARBA00022475"/>
    </source>
</evidence>
<keyword evidence="11" id="KW-0675">Receptor</keyword>
<keyword evidence="16" id="KW-1071">Ligand-gated ion channel</keyword>
<dbReference type="PROSITE" id="PS00236">
    <property type="entry name" value="NEUROTR_ION_CHANNEL"/>
    <property type="match status" value="1"/>
</dbReference>
<dbReference type="CDD" id="cd19049">
    <property type="entry name" value="LGIC_TM_anion"/>
    <property type="match status" value="1"/>
</dbReference>
<evidence type="ECO:0000313" key="23">
    <source>
        <dbReference type="EMBL" id="CAF0853652.1"/>
    </source>
</evidence>
<keyword evidence="2 20" id="KW-0813">Transport</keyword>
<dbReference type="InterPro" id="IPR036719">
    <property type="entry name" value="Neuro-gated_channel_TM_sf"/>
</dbReference>
<keyword evidence="3" id="KW-1003">Cell membrane</keyword>
<comment type="caution">
    <text evidence="22">The sequence shown here is derived from an EMBL/GenBank/DDBJ whole genome shotgun (WGS) entry which is preliminary data.</text>
</comment>
<dbReference type="InterPro" id="IPR006202">
    <property type="entry name" value="Neur_chan_lig-bd"/>
</dbReference>
<feature type="transmembrane region" description="Helical" evidence="20">
    <location>
        <begin position="511"/>
        <end position="535"/>
    </location>
</feature>
<feature type="transmembrane region" description="Helical" evidence="20">
    <location>
        <begin position="1080"/>
        <end position="1103"/>
    </location>
</feature>
<keyword evidence="17 20" id="KW-0407">Ion channel</keyword>
<comment type="similarity">
    <text evidence="1">Belongs to the ligand-gated ion channel (TC 1.A.9) family. Gamma-aminobutyric acid receptor (TC 1.A.9.5) subfamily.</text>
</comment>
<evidence type="ECO:0000256" key="11">
    <source>
        <dbReference type="ARBA" id="ARBA00023170"/>
    </source>
</evidence>
<sequence length="1106" mass="126183">MMIIRFYVIYLLNFGIYLTIVNSYDNVKIFNDDDNNMDMLNEIKHEKLPENFIKLHRVKRDYLSNPMLIDQESVFSTNMSLSPTTTSISQIMTVTESTTPPIYIITSFSTLVTTVQTTTLSYNPDSCYMETFVKLFNGTCISKTDALTIAVSILNNRSYDASSIANALSLYISSITNLTIIRNQTNVLSVNAINKIIDNFDGVNLTVNSNTSFLMIQRPTKGDNMMVLGASVKRGMGGKIVDATNKENIMHSFLSAAAIVNQESLNGVISFNMLIIDKPTGYEYVDNSTNKILASSVIVTSLRRNNSNFTSIIISLYFNPLDEYKRNESGKYLCSFYDTKSFQWNESGCSDAQYNNEYNRYECVCDHLTSFALIWLPESLLIETGTQKLDAQDIASLIFQSISILCFLAIIIHAIRLRIIKSSIDIQALNLLPLISTASTTILFIFFIILSMVVYTQTSSSNQTQCFLSSSILMFIVYFLLIFMFCVKTSVGYFYYLRFVRLFPPPSHRKLLIMLIISFIISLLCVVLAIGFNSNSSYNITQLYPYKLCWFTRNVIYYFLTIPICIFLLLNIITMILVSKSIITYVRNATYVRNVPISGQINERLKRSVLVLLSSCVTQGVGWLFGPFISFISPTAGNILGWIFIIMNGFEGVWSIILYVLIRLQQMDKQRHISAAIELLKTIDVPSSFSQLIPILSLNETCWPTANNLTCVLNNVLFGYNKQLRPNHTGDPIHVQVYLMVITLGPIVELDMSFKMNLFFRQIWTDERLTLPNKISNVSVSTKLLSAIWKPDTYFMNSHSGFLHTTPTLNHLLRILEHGRLLYSSRLTITAYCSMLLHRFPLDVQTCSLILSSYAYGTRDVIYDWKLDEHNGVELERLKLSQFDLFNYKISKREIQLNDRNHSVLQLDLRMRRSVGYYLLQGYIPAALLVILSWISFWIDSEATADRVYIGITSILSLTTLALDIRSHIPAVPYLTAIDYFFIICYLFLLASLIQYTAVHRYLEYGHSLTNTRTSEDLCESARQQNISIATRSSNLYVLRSSRVPKVRSVSHARRATVGVVAQGLLFLRQKAPLHKLDRLARIGFPVLFVLCNCVYWYIFVFYTSE</sequence>
<evidence type="ECO:0000256" key="5">
    <source>
        <dbReference type="ARBA" id="ARBA00022729"/>
    </source>
</evidence>
<comment type="subcellular location">
    <subcellularLocation>
        <location evidence="18">Postsynaptic cell membrane</location>
        <topology evidence="18">Multi-pass membrane protein</topology>
    </subcellularLocation>
</comment>
<dbReference type="Gene3D" id="2.70.170.10">
    <property type="entry name" value="Neurotransmitter-gated ion-channel ligand-binding domain"/>
    <property type="match status" value="1"/>
</dbReference>
<evidence type="ECO:0000256" key="10">
    <source>
        <dbReference type="ARBA" id="ARBA00023157"/>
    </source>
</evidence>
<evidence type="ECO:0000256" key="19">
    <source>
        <dbReference type="ARBA" id="ARBA00071250"/>
    </source>
</evidence>
<dbReference type="InterPro" id="IPR006201">
    <property type="entry name" value="Neur_channel"/>
</dbReference>
<dbReference type="Pfam" id="PF02932">
    <property type="entry name" value="Neur_chan_memb"/>
    <property type="match status" value="1"/>
</dbReference>
<keyword evidence="6 20" id="KW-1133">Transmembrane helix</keyword>
<feature type="transmembrane region" description="Helical" evidence="20">
    <location>
        <begin position="977"/>
        <end position="998"/>
    </location>
</feature>
<keyword evidence="8 20" id="KW-0406">Ion transport</keyword>
<evidence type="ECO:0000313" key="24">
    <source>
        <dbReference type="Proteomes" id="UP000663854"/>
    </source>
</evidence>
<evidence type="ECO:0000256" key="8">
    <source>
        <dbReference type="ARBA" id="ARBA00023065"/>
    </source>
</evidence>
<dbReference type="NCBIfam" id="TIGR00860">
    <property type="entry name" value="LIC"/>
    <property type="match status" value="1"/>
</dbReference>
<gene>
    <name evidence="23" type="ORF">JXQ802_LOCUS6821</name>
    <name evidence="22" type="ORF">PYM288_LOCUS2052</name>
</gene>
<feature type="domain" description="G-protein coupled receptors family 2 profile 2" evidence="21">
    <location>
        <begin position="392"/>
        <end position="663"/>
    </location>
</feature>
<dbReference type="InterPro" id="IPR006029">
    <property type="entry name" value="Neurotrans-gated_channel_TM"/>
</dbReference>
<evidence type="ECO:0000256" key="18">
    <source>
        <dbReference type="ARBA" id="ARBA00034104"/>
    </source>
</evidence>
<dbReference type="Pfam" id="PF02931">
    <property type="entry name" value="Neur_chan_LBD"/>
    <property type="match status" value="1"/>
</dbReference>
<dbReference type="GO" id="GO:0004888">
    <property type="term" value="F:transmembrane signaling receptor activity"/>
    <property type="evidence" value="ECO:0007669"/>
    <property type="project" value="InterPro"/>
</dbReference>
<dbReference type="GO" id="GO:0034707">
    <property type="term" value="C:chloride channel complex"/>
    <property type="evidence" value="ECO:0007669"/>
    <property type="project" value="UniProtKB-KW"/>
</dbReference>
<keyword evidence="12" id="KW-0869">Chloride channel</keyword>
<keyword evidence="14" id="KW-0868">Chloride</keyword>
<accession>A0A813P5Z6</accession>
<dbReference type="PROSITE" id="PS50261">
    <property type="entry name" value="G_PROTEIN_RECEP_F2_4"/>
    <property type="match status" value="1"/>
</dbReference>
<evidence type="ECO:0000256" key="4">
    <source>
        <dbReference type="ARBA" id="ARBA00022692"/>
    </source>
</evidence>
<keyword evidence="5" id="KW-0732">Signal</keyword>
<dbReference type="GO" id="GO:0005230">
    <property type="term" value="F:extracellular ligand-gated monoatomic ion channel activity"/>
    <property type="evidence" value="ECO:0007669"/>
    <property type="project" value="InterPro"/>
</dbReference>
<dbReference type="InterPro" id="IPR006028">
    <property type="entry name" value="GABAA/Glycine_rcpt"/>
</dbReference>
<dbReference type="SUPFAM" id="SSF63712">
    <property type="entry name" value="Nicotinic receptor ligand binding domain-like"/>
    <property type="match status" value="1"/>
</dbReference>
<dbReference type="SUPFAM" id="SSF90112">
    <property type="entry name" value="Neurotransmitter-gated ion-channel transmembrane pore"/>
    <property type="match status" value="1"/>
</dbReference>
<reference evidence="22" key="1">
    <citation type="submission" date="2021-02" db="EMBL/GenBank/DDBJ databases">
        <authorList>
            <person name="Nowell W R."/>
        </authorList>
    </citation>
    <scope>NUCLEOTIDE SEQUENCE</scope>
</reference>
<feature type="transmembrane region" description="Helical" evidence="20">
    <location>
        <begin position="609"/>
        <end position="633"/>
    </location>
</feature>
<dbReference type="Proteomes" id="UP000663870">
    <property type="component" value="Unassembled WGS sequence"/>
</dbReference>
<evidence type="ECO:0000256" key="6">
    <source>
        <dbReference type="ARBA" id="ARBA00022989"/>
    </source>
</evidence>
<keyword evidence="10" id="KW-1015">Disulfide bond</keyword>
<evidence type="ECO:0000256" key="14">
    <source>
        <dbReference type="ARBA" id="ARBA00023214"/>
    </source>
</evidence>
<evidence type="ECO:0000256" key="20">
    <source>
        <dbReference type="RuleBase" id="RU000687"/>
    </source>
</evidence>
<dbReference type="InterPro" id="IPR018000">
    <property type="entry name" value="Neurotransmitter_ion_chnl_CS"/>
</dbReference>
<evidence type="ECO:0000256" key="13">
    <source>
        <dbReference type="ARBA" id="ARBA00023180"/>
    </source>
</evidence>